<gene>
    <name evidence="1" type="ORF">GL267_013545</name>
</gene>
<protein>
    <submittedName>
        <fullName evidence="1">CZB domain-containing protein</fullName>
    </submittedName>
</protein>
<reference evidence="1" key="1">
    <citation type="submission" date="2023-06" db="EMBL/GenBank/DDBJ databases">
        <title>Complete and circular genome of Acidithiobacillus ferrianus DSM 107098.</title>
        <authorList>
            <person name="Norris P.R."/>
            <person name="Falagan C."/>
            <person name="Moya-Beltran A."/>
            <person name="Castro M."/>
            <person name="Quatrini R."/>
            <person name="Johnson D.B."/>
        </authorList>
    </citation>
    <scope>NUCLEOTIDE SEQUENCE</scope>
    <source>
        <strain evidence="1">MG</strain>
    </source>
</reference>
<proteinExistence type="predicted"/>
<accession>A0ACD5HB32</accession>
<dbReference type="Proteomes" id="UP000470022">
    <property type="component" value="Chromosome"/>
</dbReference>
<evidence type="ECO:0000313" key="2">
    <source>
        <dbReference type="Proteomes" id="UP000470022"/>
    </source>
</evidence>
<evidence type="ECO:0000313" key="1">
    <source>
        <dbReference type="EMBL" id="XRI70621.1"/>
    </source>
</evidence>
<keyword evidence="2" id="KW-1185">Reference proteome</keyword>
<sequence length="83" mass="9470">MTEPAAEQRCHLGLWLRGEGYRRYANNPMLYEDLLGRHDSLHRLAREAKACHDLGDAQGVLQKISDLGRENRSLMALLQQTLP</sequence>
<organism evidence="1 2">
    <name type="scientific">Acidithiobacillus ferrianus</name>
    <dbReference type="NCBI Taxonomy" id="2678518"/>
    <lineage>
        <taxon>Bacteria</taxon>
        <taxon>Pseudomonadati</taxon>
        <taxon>Pseudomonadota</taxon>
        <taxon>Acidithiobacillia</taxon>
        <taxon>Acidithiobacillales</taxon>
        <taxon>Acidithiobacillaceae</taxon>
        <taxon>Acidithiobacillus</taxon>
    </lineage>
</organism>
<name>A0ACD5HB32_9PROT</name>
<dbReference type="EMBL" id="CP127523">
    <property type="protein sequence ID" value="XRI70621.1"/>
    <property type="molecule type" value="Genomic_DNA"/>
</dbReference>